<dbReference type="Proteomes" id="UP000291088">
    <property type="component" value="Unassembled WGS sequence"/>
</dbReference>
<protein>
    <submittedName>
        <fullName evidence="2">4-carboxymuconolactone decarboxylase</fullName>
        <ecNumber evidence="2">4.1.1.44</ecNumber>
    </submittedName>
</protein>
<dbReference type="EC" id="4.1.1.44" evidence="2"/>
<dbReference type="InterPro" id="IPR052512">
    <property type="entry name" value="4CMD/NDH-1_regulator"/>
</dbReference>
<dbReference type="AlphaFoldDB" id="A0A4V1RPK9"/>
<dbReference type="OrthoDB" id="9801400at2"/>
<dbReference type="PANTHER" id="PTHR33570">
    <property type="entry name" value="4-CARBOXYMUCONOLACTONE DECARBOXYLASE FAMILY PROTEIN"/>
    <property type="match status" value="1"/>
</dbReference>
<dbReference type="RefSeq" id="WP_129333122.1">
    <property type="nucleotide sequence ID" value="NZ_SDVB01000253.1"/>
</dbReference>
<sequence>MNEAADKSPRYREGMATRRHVLGDRYVDRTEAQRSAFDEPFQDLITEAAWGHVWSRPTWTKRERSMVTIALLAALGHHEEVALHVRATVNTGATREDIMEALLHVAIYAGVPAANHAIKVAKAALEEIEMPNGGMEERREEHHA</sequence>
<keyword evidence="2" id="KW-0456">Lyase</keyword>
<comment type="caution">
    <text evidence="2">The sequence shown here is derived from an EMBL/GenBank/DDBJ whole genome shotgun (WGS) entry which is preliminary data.</text>
</comment>
<dbReference type="SUPFAM" id="SSF69118">
    <property type="entry name" value="AhpD-like"/>
    <property type="match status" value="1"/>
</dbReference>
<name>A0A4V1RPK9_9HYPH</name>
<dbReference type="Pfam" id="PF02627">
    <property type="entry name" value="CMD"/>
    <property type="match status" value="1"/>
</dbReference>
<evidence type="ECO:0000259" key="1">
    <source>
        <dbReference type="Pfam" id="PF02627"/>
    </source>
</evidence>
<gene>
    <name evidence="2" type="primary">pcaC</name>
    <name evidence="2" type="ORF">EUU22_16600</name>
</gene>
<dbReference type="InterPro" id="IPR003779">
    <property type="entry name" value="CMD-like"/>
</dbReference>
<dbReference type="PANTHER" id="PTHR33570:SF2">
    <property type="entry name" value="CARBOXYMUCONOLACTONE DECARBOXYLASE-LIKE DOMAIN-CONTAINING PROTEIN"/>
    <property type="match status" value="1"/>
</dbReference>
<dbReference type="NCBIfam" id="TIGR02425">
    <property type="entry name" value="decarb_PcaC"/>
    <property type="match status" value="1"/>
</dbReference>
<dbReference type="Gene3D" id="1.20.1290.10">
    <property type="entry name" value="AhpD-like"/>
    <property type="match status" value="1"/>
</dbReference>
<dbReference type="EMBL" id="SDVB01000253">
    <property type="protein sequence ID" value="RYC09717.1"/>
    <property type="molecule type" value="Genomic_DNA"/>
</dbReference>
<reference evidence="2 3" key="1">
    <citation type="submission" date="2019-01" db="EMBL/GenBank/DDBJ databases">
        <authorList>
            <person name="Deng T."/>
        </authorList>
    </citation>
    <scope>NUCLEOTIDE SEQUENCE [LARGE SCALE GENOMIC DNA]</scope>
    <source>
        <strain evidence="2 3">F8825</strain>
    </source>
</reference>
<organism evidence="2 3">
    <name type="scientific">Ciceribacter ferrooxidans</name>
    <dbReference type="NCBI Taxonomy" id="2509717"/>
    <lineage>
        <taxon>Bacteria</taxon>
        <taxon>Pseudomonadati</taxon>
        <taxon>Pseudomonadota</taxon>
        <taxon>Alphaproteobacteria</taxon>
        <taxon>Hyphomicrobiales</taxon>
        <taxon>Rhizobiaceae</taxon>
        <taxon>Ciceribacter</taxon>
    </lineage>
</organism>
<evidence type="ECO:0000313" key="3">
    <source>
        <dbReference type="Proteomes" id="UP000291088"/>
    </source>
</evidence>
<dbReference type="InterPro" id="IPR012788">
    <property type="entry name" value="Decarb_PcaC"/>
</dbReference>
<dbReference type="GO" id="GO:0047575">
    <property type="term" value="F:4-carboxymuconolactone decarboxylase activity"/>
    <property type="evidence" value="ECO:0007669"/>
    <property type="project" value="UniProtKB-EC"/>
</dbReference>
<accession>A0A4V1RPK9</accession>
<dbReference type="GO" id="GO:0051920">
    <property type="term" value="F:peroxiredoxin activity"/>
    <property type="evidence" value="ECO:0007669"/>
    <property type="project" value="InterPro"/>
</dbReference>
<proteinExistence type="predicted"/>
<feature type="domain" description="Carboxymuconolactone decarboxylase-like" evidence="1">
    <location>
        <begin position="41"/>
        <end position="123"/>
    </location>
</feature>
<evidence type="ECO:0000313" key="2">
    <source>
        <dbReference type="EMBL" id="RYC09717.1"/>
    </source>
</evidence>
<dbReference type="InterPro" id="IPR029032">
    <property type="entry name" value="AhpD-like"/>
</dbReference>
<keyword evidence="3" id="KW-1185">Reference proteome</keyword>